<reference evidence="3" key="1">
    <citation type="submission" date="2022-12" db="EMBL/GenBank/DDBJ databases">
        <authorList>
            <person name="Alioto T."/>
            <person name="Alioto T."/>
            <person name="Gomez Garrido J."/>
        </authorList>
    </citation>
    <scope>NUCLEOTIDE SEQUENCE</scope>
</reference>
<dbReference type="Proteomes" id="UP001178461">
    <property type="component" value="Chromosome 3"/>
</dbReference>
<organism evidence="3 4">
    <name type="scientific">Podarcis lilfordi</name>
    <name type="common">Lilford's wall lizard</name>
    <dbReference type="NCBI Taxonomy" id="74358"/>
    <lineage>
        <taxon>Eukaryota</taxon>
        <taxon>Metazoa</taxon>
        <taxon>Chordata</taxon>
        <taxon>Craniata</taxon>
        <taxon>Vertebrata</taxon>
        <taxon>Euteleostomi</taxon>
        <taxon>Lepidosauria</taxon>
        <taxon>Squamata</taxon>
        <taxon>Bifurcata</taxon>
        <taxon>Unidentata</taxon>
        <taxon>Episquamata</taxon>
        <taxon>Laterata</taxon>
        <taxon>Lacertibaenia</taxon>
        <taxon>Lacertidae</taxon>
        <taxon>Podarcis</taxon>
    </lineage>
</organism>
<proteinExistence type="predicted"/>
<keyword evidence="2" id="KW-0732">Signal</keyword>
<feature type="signal peptide" evidence="2">
    <location>
        <begin position="1"/>
        <end position="25"/>
    </location>
</feature>
<feature type="compositionally biased region" description="Polar residues" evidence="1">
    <location>
        <begin position="32"/>
        <end position="41"/>
    </location>
</feature>
<feature type="chain" id="PRO_5041208225" description="KRAB domain-containing protein" evidence="2">
    <location>
        <begin position="26"/>
        <end position="85"/>
    </location>
</feature>
<evidence type="ECO:0000256" key="1">
    <source>
        <dbReference type="SAM" id="MobiDB-lite"/>
    </source>
</evidence>
<accession>A0AA35P179</accession>
<sequence length="85" mass="9638">MTVCSLQMMLWLQGLFLLATEWTKARERNGSHHNLTKNNQFPERGTVNDDICLASEQWSMRKGKEEPSIPLNDDQACDATGGQQD</sequence>
<feature type="region of interest" description="Disordered" evidence="1">
    <location>
        <begin position="28"/>
        <end position="47"/>
    </location>
</feature>
<protein>
    <recommendedName>
        <fullName evidence="5">KRAB domain-containing protein</fullName>
    </recommendedName>
</protein>
<evidence type="ECO:0008006" key="5">
    <source>
        <dbReference type="Google" id="ProtNLM"/>
    </source>
</evidence>
<evidence type="ECO:0000313" key="3">
    <source>
        <dbReference type="EMBL" id="CAI5769135.1"/>
    </source>
</evidence>
<feature type="region of interest" description="Disordered" evidence="1">
    <location>
        <begin position="60"/>
        <end position="85"/>
    </location>
</feature>
<keyword evidence="4" id="KW-1185">Reference proteome</keyword>
<dbReference type="EMBL" id="OX395128">
    <property type="protein sequence ID" value="CAI5769135.1"/>
    <property type="molecule type" value="Genomic_DNA"/>
</dbReference>
<name>A0AA35P179_9SAUR</name>
<evidence type="ECO:0000313" key="4">
    <source>
        <dbReference type="Proteomes" id="UP001178461"/>
    </source>
</evidence>
<evidence type="ECO:0000256" key="2">
    <source>
        <dbReference type="SAM" id="SignalP"/>
    </source>
</evidence>
<gene>
    <name evidence="3" type="ORF">PODLI_1B029918</name>
</gene>
<dbReference type="AlphaFoldDB" id="A0AA35P179"/>